<comment type="caution">
    <text evidence="3">The sequence shown here is derived from an EMBL/GenBank/DDBJ whole genome shotgun (WGS) entry which is preliminary data.</text>
</comment>
<proteinExistence type="predicted"/>
<keyword evidence="4" id="KW-1185">Reference proteome</keyword>
<evidence type="ECO:0000313" key="3">
    <source>
        <dbReference type="EMBL" id="KAB5487566.1"/>
    </source>
</evidence>
<dbReference type="InterPro" id="IPR011006">
    <property type="entry name" value="CheY-like_superfamily"/>
</dbReference>
<name>A0A5N5IS74_9FLAO</name>
<dbReference type="PANTHER" id="PTHR44520:SF2">
    <property type="entry name" value="RESPONSE REGULATOR RCP1"/>
    <property type="match status" value="1"/>
</dbReference>
<dbReference type="PANTHER" id="PTHR44520">
    <property type="entry name" value="RESPONSE REGULATOR RCP1-RELATED"/>
    <property type="match status" value="1"/>
</dbReference>
<dbReference type="PROSITE" id="PS50110">
    <property type="entry name" value="RESPONSE_REGULATORY"/>
    <property type="match status" value="1"/>
</dbReference>
<gene>
    <name evidence="3" type="ORF">FOT42_011435</name>
</gene>
<protein>
    <submittedName>
        <fullName evidence="3">Response regulator</fullName>
    </submittedName>
</protein>
<feature type="modified residue" description="4-aspartylphosphate" evidence="1">
    <location>
        <position position="63"/>
    </location>
</feature>
<reference evidence="3" key="1">
    <citation type="submission" date="2019-10" db="EMBL/GenBank/DDBJ databases">
        <title>Muricauda hadale sp. nov., a piezophilic bacterium isolated from hadopelagic water of the Mariana Trench.</title>
        <authorList>
            <person name="Wei Y."/>
        </authorList>
    </citation>
    <scope>NUCLEOTIDE SEQUENCE [LARGE SCALE GENOMIC DNA]</scope>
    <source>
        <strain evidence="3">MT-229</strain>
    </source>
</reference>
<dbReference type="Gene3D" id="3.40.50.2300">
    <property type="match status" value="1"/>
</dbReference>
<dbReference type="InterPro" id="IPR052893">
    <property type="entry name" value="TCS_response_regulator"/>
</dbReference>
<dbReference type="EMBL" id="VNIK02000007">
    <property type="protein sequence ID" value="KAB5487566.1"/>
    <property type="molecule type" value="Genomic_DNA"/>
</dbReference>
<feature type="domain" description="Response regulatory" evidence="2">
    <location>
        <begin position="6"/>
        <end position="133"/>
    </location>
</feature>
<dbReference type="AlphaFoldDB" id="A0A5N5IS74"/>
<accession>A0A5N5IS74</accession>
<dbReference type="Proteomes" id="UP000319204">
    <property type="component" value="Unassembled WGS sequence"/>
</dbReference>
<evidence type="ECO:0000259" key="2">
    <source>
        <dbReference type="PROSITE" id="PS50110"/>
    </source>
</evidence>
<keyword evidence="1" id="KW-0597">Phosphoprotein</keyword>
<dbReference type="GO" id="GO:0000160">
    <property type="term" value="P:phosphorelay signal transduction system"/>
    <property type="evidence" value="ECO:0007669"/>
    <property type="project" value="InterPro"/>
</dbReference>
<dbReference type="SUPFAM" id="SSF52172">
    <property type="entry name" value="CheY-like"/>
    <property type="match status" value="1"/>
</dbReference>
<dbReference type="RefSeq" id="WP_151890710.1">
    <property type="nucleotide sequence ID" value="NZ_VNIK02000007.1"/>
</dbReference>
<dbReference type="OrthoDB" id="673128at2"/>
<dbReference type="SMART" id="SM00448">
    <property type="entry name" value="REC"/>
    <property type="match status" value="1"/>
</dbReference>
<evidence type="ECO:0000256" key="1">
    <source>
        <dbReference type="PROSITE-ProRule" id="PRU00169"/>
    </source>
</evidence>
<dbReference type="Pfam" id="PF00072">
    <property type="entry name" value="Response_reg"/>
    <property type="match status" value="1"/>
</dbReference>
<organism evidence="3 4">
    <name type="scientific">Flagellimonas hadalis</name>
    <dbReference type="NCBI Taxonomy" id="2597517"/>
    <lineage>
        <taxon>Bacteria</taxon>
        <taxon>Pseudomonadati</taxon>
        <taxon>Bacteroidota</taxon>
        <taxon>Flavobacteriia</taxon>
        <taxon>Flavobacteriales</taxon>
        <taxon>Flavobacteriaceae</taxon>
        <taxon>Flagellimonas</taxon>
    </lineage>
</organism>
<dbReference type="InterPro" id="IPR001789">
    <property type="entry name" value="Sig_transdc_resp-reg_receiver"/>
</dbReference>
<evidence type="ECO:0000313" key="4">
    <source>
        <dbReference type="Proteomes" id="UP000319204"/>
    </source>
</evidence>
<sequence>MKEIDTLFLVDDDDTYQFIVQRTLSSINLVKSIRIFSNGREAINFLESSIGDPNLIPDVILLDLTMPIMDGWQFLENYILLKPRLGKRVHIYVVSSSVDPSDVERAKNISEVSDYIVKPITKQKLISLLSSLS</sequence>